<dbReference type="PANTHER" id="PTHR11241:SF0">
    <property type="entry name" value="DEOXYURIDINE 5'-TRIPHOSPHATE NUCLEOTIDOHYDROLASE"/>
    <property type="match status" value="1"/>
</dbReference>
<evidence type="ECO:0000256" key="2">
    <source>
        <dbReference type="ARBA" id="ARBA00012379"/>
    </source>
</evidence>
<dbReference type="HAMAP" id="MF_00116">
    <property type="entry name" value="dUTPase_bact"/>
    <property type="match status" value="1"/>
</dbReference>
<dbReference type="PANTHER" id="PTHR11241">
    <property type="entry name" value="DEOXYURIDINE 5'-TRIPHOSPHATE NUCLEOTIDOHYDROLASE"/>
    <property type="match status" value="1"/>
</dbReference>
<dbReference type="InterPro" id="IPR029054">
    <property type="entry name" value="dUTPase-like"/>
</dbReference>
<evidence type="ECO:0000256" key="1">
    <source>
        <dbReference type="ARBA" id="ARBA00006581"/>
    </source>
</evidence>
<dbReference type="InterPro" id="IPR036157">
    <property type="entry name" value="dUTPase-like_sf"/>
</dbReference>
<keyword evidence="3" id="KW-0479">Metal-binding</keyword>
<sequence>MATPTVIITYTRANRAERAYELAKLFEALGRRTNVSTDDQEAVYLDDNTVLTWEAALAYVQDQHNSVPVAFVALEHAQGLPLPAYETRGSAGLDLRAAIPEDEPFTIAPGDVGIIPTGVTVALPTGLELQVRPRSGLAAKSSITVLNSPGTVDSDYRGEIKVILINHGKLPFVINRGDRIAQAVFAPYVRIRFDVVAELDQTERGTGGFGSTGIS</sequence>
<dbReference type="GO" id="GO:0046081">
    <property type="term" value="P:dUTP catabolic process"/>
    <property type="evidence" value="ECO:0007669"/>
    <property type="project" value="InterPro"/>
</dbReference>
<dbReference type="EC" id="3.6.1.23" evidence="2"/>
<dbReference type="FunFam" id="2.70.40.10:FF:000002">
    <property type="entry name" value="dUTP diphosphatase"/>
    <property type="match status" value="1"/>
</dbReference>
<evidence type="ECO:0000256" key="3">
    <source>
        <dbReference type="ARBA" id="ARBA00022723"/>
    </source>
</evidence>
<dbReference type="Proteomes" id="UP000259026">
    <property type="component" value="Segment"/>
</dbReference>
<dbReference type="GO" id="GO:0004170">
    <property type="term" value="F:dUTP diphosphatase activity"/>
    <property type="evidence" value="ECO:0007669"/>
    <property type="project" value="UniProtKB-EC"/>
</dbReference>
<evidence type="ECO:0000256" key="4">
    <source>
        <dbReference type="ARBA" id="ARBA00022801"/>
    </source>
</evidence>
<dbReference type="EMBL" id="MH588545">
    <property type="protein sequence ID" value="AXQ68688.1"/>
    <property type="molecule type" value="Genomic_DNA"/>
</dbReference>
<keyword evidence="5" id="KW-0460">Magnesium</keyword>
<name>A0A385ED72_9CAUD</name>
<evidence type="ECO:0000313" key="9">
    <source>
        <dbReference type="Proteomes" id="UP000259026"/>
    </source>
</evidence>
<evidence type="ECO:0000313" key="8">
    <source>
        <dbReference type="EMBL" id="AXQ68688.1"/>
    </source>
</evidence>
<dbReference type="InterPro" id="IPR033704">
    <property type="entry name" value="dUTPase_trimeric"/>
</dbReference>
<evidence type="ECO:0000256" key="5">
    <source>
        <dbReference type="ARBA" id="ARBA00022842"/>
    </source>
</evidence>
<evidence type="ECO:0000259" key="7">
    <source>
        <dbReference type="Pfam" id="PF00692"/>
    </source>
</evidence>
<organism evidence="8 9">
    <name type="scientific">Caulobacter phage CcrPW</name>
    <dbReference type="NCBI Taxonomy" id="2283271"/>
    <lineage>
        <taxon>Viruses</taxon>
        <taxon>Duplodnaviria</taxon>
        <taxon>Heunggongvirae</taxon>
        <taxon>Uroviricota</taxon>
        <taxon>Caudoviricetes</taxon>
        <taxon>Jeanschmidtviridae</taxon>
        <taxon>Colossusvirus</taxon>
        <taxon>Colossusvirus PW</taxon>
    </lineage>
</organism>
<dbReference type="CDD" id="cd07557">
    <property type="entry name" value="trimeric_dUTPase"/>
    <property type="match status" value="1"/>
</dbReference>
<dbReference type="NCBIfam" id="NF001862">
    <property type="entry name" value="PRK00601.1"/>
    <property type="match status" value="1"/>
</dbReference>
<dbReference type="Pfam" id="PF00692">
    <property type="entry name" value="dUTPase"/>
    <property type="match status" value="1"/>
</dbReference>
<gene>
    <name evidence="8" type="ORF">CcrPW_gp149c</name>
</gene>
<dbReference type="NCBIfam" id="TIGR00576">
    <property type="entry name" value="dut"/>
    <property type="match status" value="1"/>
</dbReference>
<keyword evidence="6" id="KW-0546">Nucleotide metabolism</keyword>
<feature type="domain" description="dUTPase-like" evidence="7">
    <location>
        <begin position="81"/>
        <end position="213"/>
    </location>
</feature>
<keyword evidence="9" id="KW-1185">Reference proteome</keyword>
<keyword evidence="4 8" id="KW-0378">Hydrolase</keyword>
<proteinExistence type="inferred from homology"/>
<dbReference type="Gene3D" id="2.70.40.10">
    <property type="match status" value="1"/>
</dbReference>
<dbReference type="GO" id="GO:0000287">
    <property type="term" value="F:magnesium ion binding"/>
    <property type="evidence" value="ECO:0007669"/>
    <property type="project" value="InterPro"/>
</dbReference>
<accession>A0A385ED72</accession>
<reference evidence="8 9" key="2">
    <citation type="submission" date="2018-09" db="EMBL/GenBank/DDBJ databases">
        <title>Giant CbK-like Caulobacter bacteriophages have genetically divergent genomes.</title>
        <authorList>
            <person name="Wilson K."/>
            <person name="Ely B."/>
        </authorList>
    </citation>
    <scope>NUCLEOTIDE SEQUENCE [LARGE SCALE GENOMIC DNA]</scope>
</reference>
<evidence type="ECO:0000256" key="6">
    <source>
        <dbReference type="ARBA" id="ARBA00023080"/>
    </source>
</evidence>
<comment type="similarity">
    <text evidence="1">Belongs to the dUTPase family.</text>
</comment>
<protein>
    <recommendedName>
        <fullName evidence="2">dUTP diphosphatase</fullName>
        <ecNumber evidence="2">3.6.1.23</ecNumber>
    </recommendedName>
</protein>
<dbReference type="GO" id="GO:0006226">
    <property type="term" value="P:dUMP biosynthetic process"/>
    <property type="evidence" value="ECO:0007669"/>
    <property type="project" value="InterPro"/>
</dbReference>
<dbReference type="InterPro" id="IPR008181">
    <property type="entry name" value="dUTPase"/>
</dbReference>
<dbReference type="SUPFAM" id="SSF51283">
    <property type="entry name" value="dUTPase-like"/>
    <property type="match status" value="1"/>
</dbReference>
<reference evidence="9" key="1">
    <citation type="submission" date="2018-07" db="EMBL/GenBank/DDBJ databases">
        <title>Giant CbK-like Caulobacter bacteriophages have genetically divergent genomes.</title>
        <authorList>
            <person name="Wilson K.M."/>
            <person name="Ely B."/>
        </authorList>
    </citation>
    <scope>NUCLEOTIDE SEQUENCE [LARGE SCALE GENOMIC DNA]</scope>
</reference>